<keyword evidence="2" id="KW-1185">Reference proteome</keyword>
<dbReference type="RefSeq" id="WP_169796640.1">
    <property type="nucleotide sequence ID" value="NZ_CP012159.1"/>
</dbReference>
<sequence>MTNSFVLCPDALLFVDVLSGVERLDLPYHSEVDLLAPEPLAPMDRAFGSDHVW</sequence>
<accession>A0A0K1EIQ3</accession>
<protein>
    <submittedName>
        <fullName evidence="1">Uncharacterized protein</fullName>
    </submittedName>
</protein>
<name>A0A0K1EIQ3_CHOCO</name>
<proteinExistence type="predicted"/>
<dbReference type="STRING" id="52.CMC5_048950"/>
<dbReference type="AlphaFoldDB" id="A0A0K1EIQ3"/>
<evidence type="ECO:0000313" key="1">
    <source>
        <dbReference type="EMBL" id="AKT40739.1"/>
    </source>
</evidence>
<organism evidence="1 2">
    <name type="scientific">Chondromyces crocatus</name>
    <dbReference type="NCBI Taxonomy" id="52"/>
    <lineage>
        <taxon>Bacteria</taxon>
        <taxon>Pseudomonadati</taxon>
        <taxon>Myxococcota</taxon>
        <taxon>Polyangia</taxon>
        <taxon>Polyangiales</taxon>
        <taxon>Polyangiaceae</taxon>
        <taxon>Chondromyces</taxon>
    </lineage>
</organism>
<dbReference type="Proteomes" id="UP000067626">
    <property type="component" value="Chromosome"/>
</dbReference>
<evidence type="ECO:0000313" key="2">
    <source>
        <dbReference type="Proteomes" id="UP000067626"/>
    </source>
</evidence>
<dbReference type="KEGG" id="ccro:CMC5_048950"/>
<gene>
    <name evidence="1" type="ORF">CMC5_048950</name>
</gene>
<reference evidence="1 2" key="1">
    <citation type="submission" date="2015-07" db="EMBL/GenBank/DDBJ databases">
        <title>Genome analysis of myxobacterium Chondromyces crocatus Cm c5 reveals a high potential for natural compound synthesis and the genetic basis for the loss of fruiting body formation.</title>
        <authorList>
            <person name="Zaburannyi N."/>
            <person name="Bunk B."/>
            <person name="Maier J."/>
            <person name="Overmann J."/>
            <person name="Mueller R."/>
        </authorList>
    </citation>
    <scope>NUCLEOTIDE SEQUENCE [LARGE SCALE GENOMIC DNA]</scope>
    <source>
        <strain evidence="1 2">Cm c5</strain>
    </source>
</reference>
<dbReference type="EMBL" id="CP012159">
    <property type="protein sequence ID" value="AKT40739.1"/>
    <property type="molecule type" value="Genomic_DNA"/>
</dbReference>